<evidence type="ECO:0000256" key="5">
    <source>
        <dbReference type="SAM" id="MobiDB-lite"/>
    </source>
</evidence>
<dbReference type="CDD" id="cd06565">
    <property type="entry name" value="GH20_GcnA-like"/>
    <property type="match status" value="1"/>
</dbReference>
<evidence type="ECO:0000256" key="4">
    <source>
        <dbReference type="ARBA" id="ARBA00022801"/>
    </source>
</evidence>
<evidence type="ECO:0000259" key="7">
    <source>
        <dbReference type="Pfam" id="PF00728"/>
    </source>
</evidence>
<dbReference type="OrthoDB" id="47475at2759"/>
<comment type="caution">
    <text evidence="8">The sequence shown here is derived from an EMBL/GenBank/DDBJ whole genome shotgun (WGS) entry which is preliminary data.</text>
</comment>
<accession>A0A813M4R5</accession>
<evidence type="ECO:0000256" key="6">
    <source>
        <dbReference type="SAM" id="Phobius"/>
    </source>
</evidence>
<keyword evidence="9" id="KW-1185">Reference proteome</keyword>
<keyword evidence="6" id="KW-0472">Membrane</keyword>
<dbReference type="GO" id="GO:0004563">
    <property type="term" value="F:beta-N-acetylhexosaminidase activity"/>
    <property type="evidence" value="ECO:0007669"/>
    <property type="project" value="UniProtKB-EC"/>
</dbReference>
<feature type="region of interest" description="Disordered" evidence="5">
    <location>
        <begin position="51"/>
        <end position="88"/>
    </location>
</feature>
<evidence type="ECO:0000256" key="1">
    <source>
        <dbReference type="ARBA" id="ARBA00001231"/>
    </source>
</evidence>
<dbReference type="PANTHER" id="PTHR21040">
    <property type="entry name" value="BCDNA.GH04120"/>
    <property type="match status" value="1"/>
</dbReference>
<gene>
    <name evidence="8" type="ORF">OXX778_LOCUS883</name>
</gene>
<comment type="catalytic activity">
    <reaction evidence="1">
        <text>Hydrolysis of terminal non-reducing N-acetyl-D-hexosamine residues in N-acetyl-beta-D-hexosaminides.</text>
        <dbReference type="EC" id="3.2.1.52"/>
    </reaction>
</comment>
<dbReference type="EMBL" id="CAJNOC010000050">
    <property type="protein sequence ID" value="CAF0709974.1"/>
    <property type="molecule type" value="Genomic_DNA"/>
</dbReference>
<dbReference type="Proteomes" id="UP000663879">
    <property type="component" value="Unassembled WGS sequence"/>
</dbReference>
<proteinExistence type="inferred from homology"/>
<keyword evidence="6" id="KW-0812">Transmembrane</keyword>
<comment type="similarity">
    <text evidence="2">Belongs to the glycosyl hydrolase 20 family.</text>
</comment>
<evidence type="ECO:0000256" key="2">
    <source>
        <dbReference type="ARBA" id="ARBA00006285"/>
    </source>
</evidence>
<evidence type="ECO:0000313" key="8">
    <source>
        <dbReference type="EMBL" id="CAF0709974.1"/>
    </source>
</evidence>
<dbReference type="InterPro" id="IPR017853">
    <property type="entry name" value="GH"/>
</dbReference>
<organism evidence="8 9">
    <name type="scientific">Brachionus calyciflorus</name>
    <dbReference type="NCBI Taxonomy" id="104777"/>
    <lineage>
        <taxon>Eukaryota</taxon>
        <taxon>Metazoa</taxon>
        <taxon>Spiralia</taxon>
        <taxon>Gnathifera</taxon>
        <taxon>Rotifera</taxon>
        <taxon>Eurotatoria</taxon>
        <taxon>Monogononta</taxon>
        <taxon>Pseudotrocha</taxon>
        <taxon>Ploima</taxon>
        <taxon>Brachionidae</taxon>
        <taxon>Brachionus</taxon>
    </lineage>
</organism>
<evidence type="ECO:0000313" key="9">
    <source>
        <dbReference type="Proteomes" id="UP000663879"/>
    </source>
</evidence>
<feature type="domain" description="Glycoside hydrolase family 20 catalytic" evidence="7">
    <location>
        <begin position="146"/>
        <end position="336"/>
    </location>
</feature>
<dbReference type="PANTHER" id="PTHR21040:SF8">
    <property type="entry name" value="BCDNA.GH04120"/>
    <property type="match status" value="1"/>
</dbReference>
<dbReference type="Gene3D" id="3.20.20.80">
    <property type="entry name" value="Glycosidases"/>
    <property type="match status" value="1"/>
</dbReference>
<dbReference type="InterPro" id="IPR038901">
    <property type="entry name" value="HEXDC-like"/>
</dbReference>
<keyword evidence="6" id="KW-1133">Transmembrane helix</keyword>
<evidence type="ECO:0000256" key="3">
    <source>
        <dbReference type="ARBA" id="ARBA00012663"/>
    </source>
</evidence>
<dbReference type="SUPFAM" id="SSF51445">
    <property type="entry name" value="(Trans)glycosidases"/>
    <property type="match status" value="1"/>
</dbReference>
<feature type="compositionally biased region" description="Basic and acidic residues" evidence="5">
    <location>
        <begin position="75"/>
        <end position="88"/>
    </location>
</feature>
<dbReference type="AlphaFoldDB" id="A0A813M4R5"/>
<dbReference type="InterPro" id="IPR015883">
    <property type="entry name" value="Glyco_hydro_20_cat"/>
</dbReference>
<sequence>MYTIRRRHNLRLWLTIGLVLFVVFFFMLIFQSKEIDDTERIIQRKRNRYREKVNERNQQEENDHRVNRFNFRNPKNYDDQEQEEHRSELSRTMKSLQKLIHLDLKGSPPKLNYLKELIPFMKKAGATGVIIEYEDFFPYKDDLESISNQNHYNHKELKELFDLIKQNQMTVIPLIQTYGHLEFVLKLKQFAHLREAPEHFQVITPCSNETYSKVIFKMIDQILELHPEELEYIHIGCDEVYHINKNPSCSVNLPNLKTTQDFFIYHVTNVVNYIKSKRPNLSVMIWEDMIRHNMLNQTDITLRYFAKKIVPVVWNYRAEVEISDYVFKKYDDLFSEIWFASAFKGATRQLELIPDTKLHFYNHQSWLNIIRNFPSTHKIKGMMLTGWSRYDHMQSVCEIMPAALPSMALCLQSLINYNEDDRLIFEETKKIINCNYESHESGFLYDIKNAKELKNPYLNVEKVINLYTCNFPGANLYNWLLGLKLTTESFEKRHNILSDVLNKYNLKNKFFNSMKLEEATKVFYPSFKTKFKMLLSIGEKEFDNLFYADLYEELSAVYIQKYIDLIDERLIELNKTKIPDSASIRPLNKIDVGQSML</sequence>
<reference evidence="8" key="1">
    <citation type="submission" date="2021-02" db="EMBL/GenBank/DDBJ databases">
        <authorList>
            <person name="Nowell W R."/>
        </authorList>
    </citation>
    <scope>NUCLEOTIDE SEQUENCE</scope>
    <source>
        <strain evidence="8">Ploen Becks lab</strain>
    </source>
</reference>
<dbReference type="GO" id="GO:0005975">
    <property type="term" value="P:carbohydrate metabolic process"/>
    <property type="evidence" value="ECO:0007669"/>
    <property type="project" value="InterPro"/>
</dbReference>
<name>A0A813M4R5_9BILA</name>
<feature type="transmembrane region" description="Helical" evidence="6">
    <location>
        <begin position="12"/>
        <end position="30"/>
    </location>
</feature>
<dbReference type="EC" id="3.2.1.52" evidence="3"/>
<feature type="compositionally biased region" description="Basic and acidic residues" evidence="5">
    <location>
        <begin position="51"/>
        <end position="66"/>
    </location>
</feature>
<keyword evidence="4" id="KW-0378">Hydrolase</keyword>
<dbReference type="Pfam" id="PF00728">
    <property type="entry name" value="Glyco_hydro_20"/>
    <property type="match status" value="1"/>
</dbReference>
<protein>
    <recommendedName>
        <fullName evidence="3">beta-N-acetylhexosaminidase</fullName>
        <ecNumber evidence="3">3.2.1.52</ecNumber>
    </recommendedName>
</protein>